<sequence>MTRFLIENGHIIDPANAIDEFGAVCIADGKIVQVGAPAANFTPDEIIDAKGKIVCPGFIDLSARLREPGHTQKGSIKSETQAALSAGVTSICLPPDTKPCIDTPAVVEYIKDKAEAAGFPKIHGIGALTQRLDGTELSSMFALKQAGCIAVSNARAPLANLLILRRAMEYASSHDLLLMVHANDAALSGKGCAHEGAMASRYGLPGIPAAAESIALAECLELAQLTGCRLHVSQISCKQSVIKLQQAKKYGLNVTADVAIHQLHLTENEVVPFDSHYHVMPPFRSEEDCHYLRDGLANGTIDAICSDHQPHDLDAKLGAFPETEPGIASLETLLPLTLDYAEQHRVDLSKAIANLTQKPAQILGLSAGALTVGFDADICIFDPKLTWEVNAQTWHSLGHNTPFWRQTLIGRVTHTLQGGRLLYKLRNR</sequence>
<evidence type="ECO:0000259" key="2">
    <source>
        <dbReference type="Pfam" id="PF12890"/>
    </source>
</evidence>
<dbReference type="NCBIfam" id="TIGR00857">
    <property type="entry name" value="pyrC_multi"/>
    <property type="match status" value="1"/>
</dbReference>
<feature type="domain" description="Dihydroorotase catalytic" evidence="2">
    <location>
        <begin position="51"/>
        <end position="240"/>
    </location>
</feature>
<keyword evidence="3" id="KW-0378">Hydrolase</keyword>
<dbReference type="Proteomes" id="UP001162780">
    <property type="component" value="Chromosome"/>
</dbReference>
<dbReference type="SUPFAM" id="SSF51556">
    <property type="entry name" value="Metallo-dependent hydrolases"/>
    <property type="match status" value="1"/>
</dbReference>
<accession>A0ABY7GJS6</accession>
<evidence type="ECO:0000313" key="4">
    <source>
        <dbReference type="Proteomes" id="UP001162780"/>
    </source>
</evidence>
<dbReference type="InterPro" id="IPR024403">
    <property type="entry name" value="DHOase_cat"/>
</dbReference>
<dbReference type="Gene3D" id="3.20.20.140">
    <property type="entry name" value="Metal-dependent hydrolases"/>
    <property type="match status" value="1"/>
</dbReference>
<dbReference type="NCBIfam" id="NF005791">
    <property type="entry name" value="PRK07627.1"/>
    <property type="match status" value="1"/>
</dbReference>
<dbReference type="Gene3D" id="2.30.40.10">
    <property type="entry name" value="Urease, subunit C, domain 1"/>
    <property type="match status" value="1"/>
</dbReference>
<dbReference type="InterPro" id="IPR011059">
    <property type="entry name" value="Metal-dep_hydrolase_composite"/>
</dbReference>
<dbReference type="PANTHER" id="PTHR43668">
    <property type="entry name" value="ALLANTOINASE"/>
    <property type="match status" value="1"/>
</dbReference>
<proteinExistence type="predicted"/>
<dbReference type="RefSeq" id="WP_255189754.1">
    <property type="nucleotide sequence ID" value="NZ_CP113517.1"/>
</dbReference>
<dbReference type="EC" id="3.5.2.3" evidence="3"/>
<name>A0ABY7GJS6_9GAMM</name>
<dbReference type="PANTHER" id="PTHR43668:SF2">
    <property type="entry name" value="ALLANTOINASE"/>
    <property type="match status" value="1"/>
</dbReference>
<dbReference type="GO" id="GO:0004151">
    <property type="term" value="F:dihydroorotase activity"/>
    <property type="evidence" value="ECO:0007669"/>
    <property type="project" value="UniProtKB-EC"/>
</dbReference>
<reference evidence="3" key="1">
    <citation type="submission" date="2022-11" db="EMBL/GenBank/DDBJ databases">
        <title>Methylomonas rapida sp. nov., Carotenoid-Producing Obligate Methanotrophs with High Growth Characteristics and Biotechnological Potential.</title>
        <authorList>
            <person name="Tikhonova E.N."/>
            <person name="Suleimanov R.Z."/>
            <person name="Miroshnikov K."/>
            <person name="Oshkin I.Y."/>
            <person name="Belova S.E."/>
            <person name="Danilova O.V."/>
            <person name="Ashikhmin A."/>
            <person name="Konopkin A."/>
            <person name="But S.Y."/>
            <person name="Khmelenina V.N."/>
            <person name="Kuznetsov N."/>
            <person name="Pimenov N.V."/>
            <person name="Dedysh S.N."/>
        </authorList>
    </citation>
    <scope>NUCLEOTIDE SEQUENCE</scope>
    <source>
        <strain evidence="3">MP1</strain>
    </source>
</reference>
<evidence type="ECO:0000256" key="1">
    <source>
        <dbReference type="ARBA" id="ARBA00022975"/>
    </source>
</evidence>
<protein>
    <submittedName>
        <fullName evidence="3">Dihydroorotase</fullName>
        <ecNumber evidence="3">3.5.2.3</ecNumber>
    </submittedName>
</protein>
<keyword evidence="4" id="KW-1185">Reference proteome</keyword>
<dbReference type="CDD" id="cd01317">
    <property type="entry name" value="DHOase_IIa"/>
    <property type="match status" value="1"/>
</dbReference>
<dbReference type="SUPFAM" id="SSF51338">
    <property type="entry name" value="Composite domain of metallo-dependent hydrolases"/>
    <property type="match status" value="1"/>
</dbReference>
<dbReference type="Pfam" id="PF12890">
    <property type="entry name" value="DHOase"/>
    <property type="match status" value="1"/>
</dbReference>
<dbReference type="InterPro" id="IPR004722">
    <property type="entry name" value="DHOase"/>
</dbReference>
<gene>
    <name evidence="3" type="ORF">NM686_020980</name>
</gene>
<evidence type="ECO:0000313" key="3">
    <source>
        <dbReference type="EMBL" id="WAR44783.1"/>
    </source>
</evidence>
<keyword evidence="1" id="KW-0665">Pyrimidine biosynthesis</keyword>
<organism evidence="3 4">
    <name type="scientific">Methylomonas rapida</name>
    <dbReference type="NCBI Taxonomy" id="2963939"/>
    <lineage>
        <taxon>Bacteria</taxon>
        <taxon>Pseudomonadati</taxon>
        <taxon>Pseudomonadota</taxon>
        <taxon>Gammaproteobacteria</taxon>
        <taxon>Methylococcales</taxon>
        <taxon>Methylococcaceae</taxon>
        <taxon>Methylomonas</taxon>
    </lineage>
</organism>
<dbReference type="InterPro" id="IPR032466">
    <property type="entry name" value="Metal_Hydrolase"/>
</dbReference>
<dbReference type="EMBL" id="CP113517">
    <property type="protein sequence ID" value="WAR44783.1"/>
    <property type="molecule type" value="Genomic_DNA"/>
</dbReference>
<dbReference type="InterPro" id="IPR050138">
    <property type="entry name" value="DHOase/Allantoinase_Hydrolase"/>
</dbReference>